<comment type="caution">
    <text evidence="2">The sequence shown here is derived from an EMBL/GenBank/DDBJ whole genome shotgun (WGS) entry which is preliminary data.</text>
</comment>
<proteinExistence type="predicted"/>
<dbReference type="Proteomes" id="UP000288805">
    <property type="component" value="Unassembled WGS sequence"/>
</dbReference>
<organism evidence="2 3">
    <name type="scientific">Vitis vinifera</name>
    <name type="common">Grape</name>
    <dbReference type="NCBI Taxonomy" id="29760"/>
    <lineage>
        <taxon>Eukaryota</taxon>
        <taxon>Viridiplantae</taxon>
        <taxon>Streptophyta</taxon>
        <taxon>Embryophyta</taxon>
        <taxon>Tracheophyta</taxon>
        <taxon>Spermatophyta</taxon>
        <taxon>Magnoliopsida</taxon>
        <taxon>eudicotyledons</taxon>
        <taxon>Gunneridae</taxon>
        <taxon>Pentapetalae</taxon>
        <taxon>rosids</taxon>
        <taxon>Vitales</taxon>
        <taxon>Vitaceae</taxon>
        <taxon>Viteae</taxon>
        <taxon>Vitis</taxon>
    </lineage>
</organism>
<gene>
    <name evidence="2" type="ORF">CK203_000845</name>
</gene>
<reference evidence="2 3" key="1">
    <citation type="journal article" date="2018" name="PLoS Genet.">
        <title>Population sequencing reveals clonal diversity and ancestral inbreeding in the grapevine cultivar Chardonnay.</title>
        <authorList>
            <person name="Roach M.J."/>
            <person name="Johnson D.L."/>
            <person name="Bohlmann J."/>
            <person name="van Vuuren H.J."/>
            <person name="Jones S.J."/>
            <person name="Pretorius I.S."/>
            <person name="Schmidt S.A."/>
            <person name="Borneman A.R."/>
        </authorList>
    </citation>
    <scope>NUCLEOTIDE SEQUENCE [LARGE SCALE GENOMIC DNA]</scope>
    <source>
        <strain evidence="3">cv. Chardonnay</strain>
        <tissue evidence="2">Leaf</tissue>
    </source>
</reference>
<evidence type="ECO:0000256" key="1">
    <source>
        <dbReference type="SAM" id="MobiDB-lite"/>
    </source>
</evidence>
<dbReference type="AlphaFoldDB" id="A0A438KR42"/>
<dbReference type="EMBL" id="QGNW01000001">
    <property type="protein sequence ID" value="RVX23672.1"/>
    <property type="molecule type" value="Genomic_DNA"/>
</dbReference>
<protein>
    <submittedName>
        <fullName evidence="2">Uncharacterized protein</fullName>
    </submittedName>
</protein>
<feature type="region of interest" description="Disordered" evidence="1">
    <location>
        <begin position="1"/>
        <end position="22"/>
    </location>
</feature>
<accession>A0A438KR42</accession>
<evidence type="ECO:0000313" key="2">
    <source>
        <dbReference type="EMBL" id="RVX23672.1"/>
    </source>
</evidence>
<name>A0A438KR42_VITVI</name>
<sequence>MGLPEVGGRRRRTSWRGGGAGKCLTRPTRRRVRCSAGRKWRVDGAWSSFGAGASQKLEISSRRSFWYGRCRKNRSDSPESSPEIRRKISPADFNMSVLAANMHRNSKWEVIKVAFLHPLLIVNWLKMFPFETPKIVEVHMQVNLLASSNCAKESYHGESVHPSYSLGG</sequence>
<evidence type="ECO:0000313" key="3">
    <source>
        <dbReference type="Proteomes" id="UP000288805"/>
    </source>
</evidence>